<dbReference type="Proteomes" id="UP000528555">
    <property type="component" value="Unassembled WGS sequence"/>
</dbReference>
<evidence type="ECO:0000313" key="3">
    <source>
        <dbReference type="EMBL" id="NVH59217.1"/>
    </source>
</evidence>
<dbReference type="EMBL" id="JAAIUO010000001">
    <property type="protein sequence ID" value="NSK13821.1"/>
    <property type="molecule type" value="Genomic_DNA"/>
</dbReference>
<gene>
    <name evidence="3" type="ORF">G5A66_11360</name>
    <name evidence="2" type="ORF">G5A75_02810</name>
</gene>
<organism evidence="3 4">
    <name type="scientific">Dorea phocaeensis</name>
    <dbReference type="NCBI Taxonomy" id="2040291"/>
    <lineage>
        <taxon>Bacteria</taxon>
        <taxon>Bacillati</taxon>
        <taxon>Bacillota</taxon>
        <taxon>Clostridia</taxon>
        <taxon>Lachnospirales</taxon>
        <taxon>Lachnospiraceae</taxon>
        <taxon>Dorea</taxon>
    </lineage>
</organism>
<comment type="caution">
    <text evidence="3">The sequence shown here is derived from an EMBL/GenBank/DDBJ whole genome shotgun (WGS) entry which is preliminary data.</text>
</comment>
<dbReference type="Proteomes" id="UP000701680">
    <property type="component" value="Unassembled WGS sequence"/>
</dbReference>
<feature type="coiled-coil region" evidence="1">
    <location>
        <begin position="2"/>
        <end position="60"/>
    </location>
</feature>
<evidence type="ECO:0000313" key="5">
    <source>
        <dbReference type="Proteomes" id="UP000701680"/>
    </source>
</evidence>
<reference evidence="4 5" key="1">
    <citation type="journal article" date="2020" name="Cell Host Microbe">
        <title>Functional and Genomic Variation between Human-Derived Isolates of Lachnospiraceae Reveals Inter- and Intra-Species Diversity.</title>
        <authorList>
            <person name="Sorbara M.T."/>
            <person name="Littmann E.R."/>
            <person name="Fontana E."/>
            <person name="Moody T.U."/>
            <person name="Kohout C.E."/>
            <person name="Gjonbalaj M."/>
            <person name="Eaton V."/>
            <person name="Seok R."/>
            <person name="Leiner I.M."/>
            <person name="Pamer E.G."/>
        </authorList>
    </citation>
    <scope>NUCLEOTIDE SEQUENCE [LARGE SCALE GENOMIC DNA]</scope>
    <source>
        <strain evidence="3 4">MSK.17.11</strain>
        <strain evidence="2 5">MSK.17.38</strain>
    </source>
</reference>
<proteinExistence type="predicted"/>
<protein>
    <submittedName>
        <fullName evidence="3">Uncharacterized protein</fullName>
    </submittedName>
</protein>
<sequence length="146" mass="17336">MNNQKNSRLLEIENEYKIWEELQGKYANDEEFYHYISKKLQSLDEEADQIRREAEELQELPITRVELKPLQKISQLKKFHACNCIETWRENDSFTITFKLDNGDSEKRLQDLTIIFENRSPVVYISKPYSHNNAIIQVRGGAVDDR</sequence>
<name>A0A850HP39_9FIRM</name>
<dbReference type="AlphaFoldDB" id="A0A850HP39"/>
<keyword evidence="1" id="KW-0175">Coiled coil</keyword>
<evidence type="ECO:0000313" key="2">
    <source>
        <dbReference type="EMBL" id="NSK13821.1"/>
    </source>
</evidence>
<evidence type="ECO:0000313" key="4">
    <source>
        <dbReference type="Proteomes" id="UP000528555"/>
    </source>
</evidence>
<evidence type="ECO:0000256" key="1">
    <source>
        <dbReference type="SAM" id="Coils"/>
    </source>
</evidence>
<accession>A0A850HP39</accession>
<dbReference type="RefSeq" id="WP_173814286.1">
    <property type="nucleotide sequence ID" value="NZ_JAAITX010000009.1"/>
</dbReference>
<dbReference type="EMBL" id="JAAITX010000009">
    <property type="protein sequence ID" value="NVH59217.1"/>
    <property type="molecule type" value="Genomic_DNA"/>
</dbReference>
<keyword evidence="4" id="KW-1185">Reference proteome</keyword>
<reference evidence="3" key="2">
    <citation type="submission" date="2020-02" db="EMBL/GenBank/DDBJ databases">
        <authorList>
            <person name="Littmann E."/>
            <person name="Sorbara M."/>
        </authorList>
    </citation>
    <scope>NUCLEOTIDE SEQUENCE</scope>
    <source>
        <strain evidence="3">MSK.17.11</strain>
        <strain evidence="2">MSK.17.38</strain>
    </source>
</reference>